<dbReference type="Gene3D" id="2.40.30.170">
    <property type="match status" value="1"/>
</dbReference>
<reference evidence="4 5" key="1">
    <citation type="journal article" date="2019" name="Int. J. Syst. Evol. Microbiol.">
        <title>The Draft Whole-Genome Sequence of the Antibiotic Producer Empedobacter haloabium ATCC 31962 Provides Indications for Its Taxonomic Reclassification.</title>
        <authorList>
            <person name="Miess H."/>
            <person name="Arlt P."/>
            <person name="Apel A.K."/>
            <person name="Weber T."/>
            <person name="Nieselt K."/>
            <person name="Hanssen F."/>
            <person name="Czemmel S."/>
            <person name="Nahnsen S."/>
            <person name="Gross H."/>
        </authorList>
    </citation>
    <scope>NUCLEOTIDE SEQUENCE [LARGE SCALE GENOMIC DNA]</scope>
    <source>
        <strain evidence="4 5">ATCC 31962</strain>
    </source>
</reference>
<dbReference type="InterPro" id="IPR058982">
    <property type="entry name" value="Beta-barrel_AprE"/>
</dbReference>
<keyword evidence="2" id="KW-1133">Transmembrane helix</keyword>
<dbReference type="PRINTS" id="PR01490">
    <property type="entry name" value="RTXTOXIND"/>
</dbReference>
<evidence type="ECO:0000259" key="3">
    <source>
        <dbReference type="Pfam" id="PF26002"/>
    </source>
</evidence>
<organism evidence="4 5">
    <name type="scientific">[Empedobacter] haloabium</name>
    <dbReference type="NCBI Taxonomy" id="592317"/>
    <lineage>
        <taxon>Bacteria</taxon>
        <taxon>Pseudomonadati</taxon>
        <taxon>Pseudomonadota</taxon>
        <taxon>Betaproteobacteria</taxon>
        <taxon>Burkholderiales</taxon>
        <taxon>Oxalobacteraceae</taxon>
        <taxon>Telluria group</taxon>
        <taxon>Telluria group incertae sedis</taxon>
    </lineage>
</organism>
<gene>
    <name evidence="4" type="ORF">E7V67_010090</name>
</gene>
<dbReference type="EMBL" id="CP136508">
    <property type="protein sequence ID" value="WUR15427.1"/>
    <property type="molecule type" value="Genomic_DNA"/>
</dbReference>
<evidence type="ECO:0000313" key="5">
    <source>
        <dbReference type="Proteomes" id="UP000321323"/>
    </source>
</evidence>
<dbReference type="PANTHER" id="PTHR30386:SF28">
    <property type="entry name" value="EXPORTED PROTEIN"/>
    <property type="match status" value="1"/>
</dbReference>
<feature type="coiled-coil region" evidence="1">
    <location>
        <begin position="135"/>
        <end position="162"/>
    </location>
</feature>
<dbReference type="InterPro" id="IPR050739">
    <property type="entry name" value="MFP"/>
</dbReference>
<evidence type="ECO:0000313" key="4">
    <source>
        <dbReference type="EMBL" id="WUR15427.1"/>
    </source>
</evidence>
<name>A0ABZ1US52_9BURK</name>
<keyword evidence="5" id="KW-1185">Reference proteome</keyword>
<dbReference type="Pfam" id="PF26002">
    <property type="entry name" value="Beta-barrel_AprE"/>
    <property type="match status" value="1"/>
</dbReference>
<proteinExistence type="predicted"/>
<feature type="transmembrane region" description="Helical" evidence="2">
    <location>
        <begin position="28"/>
        <end position="48"/>
    </location>
</feature>
<evidence type="ECO:0000256" key="2">
    <source>
        <dbReference type="SAM" id="Phobius"/>
    </source>
</evidence>
<dbReference type="PANTHER" id="PTHR30386">
    <property type="entry name" value="MEMBRANE FUSION SUBUNIT OF EMRAB-TOLC MULTIDRUG EFFLUX PUMP"/>
    <property type="match status" value="1"/>
</dbReference>
<protein>
    <submittedName>
        <fullName evidence="4">HlyD family efflux transporter periplasmic adaptor subunit</fullName>
    </submittedName>
</protein>
<feature type="domain" description="AprE-like beta-barrel" evidence="3">
    <location>
        <begin position="308"/>
        <end position="395"/>
    </location>
</feature>
<sequence>MDLSSIFRNEALEAAKNRYGAPSAILGVPSWVITAFLAVVFASALIFVANAHYAKRETVLGLVVPAQGVARIAPLKAGVVKKVFVKSGDTVAAEQSLFLLTYDSVLENGSAFSEGIADVTARQSGFVDRQAQIKKQQLAQSKAQITERIAGLLAEAEQYTQQQKLQAERVTLLEQTQASLKSLQMQNFISPAQVRQREDDLIKAKLELVQIGQNIAKTKSAIAAATAQLPDVELEIQDTTNSLQISKAQLAERRLQAMSAQATQLIAPKSGQVTAVQVREGDLVSAGQTMGFIVPHASKSMQQVHLWVPSKAIGFVEKGVRVRLMLDAFPYQTFGVVNGIVTEVATAPLMPAEVPMPIKEGEQLYRVVVGLHQDSLTAFGRKWPLSPGMRLSADLVLMERSLLDWVLEPLTAVTKRNGS</sequence>
<evidence type="ECO:0000256" key="1">
    <source>
        <dbReference type="SAM" id="Coils"/>
    </source>
</evidence>
<keyword evidence="1" id="KW-0175">Coiled coil</keyword>
<dbReference type="Proteomes" id="UP000321323">
    <property type="component" value="Chromosome"/>
</dbReference>
<accession>A0ABZ1US52</accession>
<keyword evidence="2" id="KW-0472">Membrane</keyword>
<keyword evidence="2" id="KW-0812">Transmembrane</keyword>